<dbReference type="InterPro" id="IPR000719">
    <property type="entry name" value="Prot_kinase_dom"/>
</dbReference>
<dbReference type="Pfam" id="PF00134">
    <property type="entry name" value="Cyclin_N"/>
    <property type="match status" value="1"/>
</dbReference>
<evidence type="ECO:0000256" key="13">
    <source>
        <dbReference type="ARBA" id="ARBA00041902"/>
    </source>
</evidence>
<evidence type="ECO:0000256" key="11">
    <source>
        <dbReference type="ARBA" id="ARBA00038543"/>
    </source>
</evidence>
<dbReference type="PANTHER" id="PTHR24056">
    <property type="entry name" value="CELL DIVISION PROTEIN KINASE"/>
    <property type="match status" value="1"/>
</dbReference>
<dbReference type="Gene3D" id="1.10.510.10">
    <property type="entry name" value="Transferase(Phosphotransferase) domain 1"/>
    <property type="match status" value="1"/>
</dbReference>
<evidence type="ECO:0000256" key="5">
    <source>
        <dbReference type="ARBA" id="ARBA00022741"/>
    </source>
</evidence>
<evidence type="ECO:0000256" key="8">
    <source>
        <dbReference type="ARBA" id="ARBA00022840"/>
    </source>
</evidence>
<dbReference type="InterPro" id="IPR048258">
    <property type="entry name" value="Cyclins_cyclin-box"/>
</dbReference>
<evidence type="ECO:0000256" key="2">
    <source>
        <dbReference type="ARBA" id="ARBA00022527"/>
    </source>
</evidence>
<evidence type="ECO:0000256" key="3">
    <source>
        <dbReference type="ARBA" id="ARBA00022618"/>
    </source>
</evidence>
<protein>
    <recommendedName>
        <fullName evidence="12">Cyclin-dependent kinase 2 homolog</fullName>
    </recommendedName>
    <alternativeName>
        <fullName evidence="13">Cell division control protein 2 homolog</fullName>
    </alternativeName>
    <alternativeName>
        <fullName evidence="14">cdc2-related kinase 2</fullName>
    </alternativeName>
</protein>
<sequence>MINRFNVLFVIYKQIYKFIQLQIYYIFNIFEINAYNKKFTYFFTFPKFQQQKQNIKKLQFYLQTYQCFQYFQFQKQIYQFANIQKKKNLKYQYISFTKSIIIQNYKHSLINKKNDQKKITDTKTRDTVSPVKTQENNQNLINTLQKYQKIDFFVKSHQKKNIISFTSNLSIQNLPNELIIQILTYFSPYEIYTNIIKVNQFFYQYLKSKPFWQYLARIQKFTISDKYQKQSLIVERRSKGKLFRAISRFNDEKVIIRKINVEISNAGQDDGIPTSILRELSILKNLKHPNIIQLKESEINGVYVQIVNEQLPYNLKEYLQKNPIINNNNNNEQITNLLFLKKTFHQILLGVNYLHQNGILHRNLKIDNILLDEKNTIKISDFALSRQVTFPHIPYTPEDPKDRERSSREARRLWYRAPELLLRKSIYSQEVDVWSLGCLLAECVLGDPLFQGDSEIKQLFIVFKLLGSPTTAVLQDMCDNQDYNLMFPKWDMVDINDACGKEERLKKIMLPKRDVEFKKLKSLANCLGPLGMDLLSKMIKLNPKERISCAECLEHDFFKEIHTEQIVQEGQIYKFLQNVQQKLKIEPFYMKKQEHINEQMRVILVDWLMDVSLHFQLEEETLHYCIQYVDRILQQMKLSKQNLQLVGVVCMKIADVFNEQSKEYYKQENANEYAYITADEYNTQQLLDMEKKILSLLDFELNIPTVLHFVKIKLSQLKMEASVYLFSIFFSDILLMSTYSYQFQSDLLGNTCIFMANLYCKQNLEKKNLFNFQEKFEEKNSFQNFFDCFVFLYDFYSQNRYQFEPIYVKYSKLYNIQTNNIILPVYNKKRLQNWWNGLKY</sequence>
<keyword evidence="9" id="KW-0195">Cyclin</keyword>
<proteinExistence type="inferred from homology"/>
<evidence type="ECO:0000313" key="18">
    <source>
        <dbReference type="Proteomes" id="UP000008983"/>
    </source>
</evidence>
<dbReference type="GO" id="GO:0007346">
    <property type="term" value="P:regulation of mitotic cell cycle"/>
    <property type="evidence" value="ECO:0007669"/>
    <property type="project" value="TreeGrafter"/>
</dbReference>
<dbReference type="OrthoDB" id="4062651at2759"/>
<evidence type="ECO:0000256" key="12">
    <source>
        <dbReference type="ARBA" id="ARBA00039612"/>
    </source>
</evidence>
<dbReference type="InterPro" id="IPR036915">
    <property type="entry name" value="Cyclin-like_sf"/>
</dbReference>
<feature type="domain" description="F-box" evidence="16">
    <location>
        <begin position="168"/>
        <end position="215"/>
    </location>
</feature>
<dbReference type="InterPro" id="IPR001810">
    <property type="entry name" value="F-box_dom"/>
</dbReference>
<dbReference type="GO" id="GO:0005524">
    <property type="term" value="F:ATP binding"/>
    <property type="evidence" value="ECO:0007669"/>
    <property type="project" value="UniProtKB-KW"/>
</dbReference>
<dbReference type="Proteomes" id="UP000008983">
    <property type="component" value="Unassembled WGS sequence"/>
</dbReference>
<comment type="similarity">
    <text evidence="1">Belongs to the cyclin family. Cyclin AB subfamily.</text>
</comment>
<reference evidence="17 18" key="1">
    <citation type="submission" date="2011-07" db="EMBL/GenBank/DDBJ databases">
        <authorList>
            <person name="Coyne R."/>
            <person name="Brami D."/>
            <person name="Johnson J."/>
            <person name="Hostetler J."/>
            <person name="Hannick L."/>
            <person name="Clark T."/>
            <person name="Cassidy-Hanley D."/>
            <person name="Inman J."/>
        </authorList>
    </citation>
    <scope>NUCLEOTIDE SEQUENCE [LARGE SCALE GENOMIC DNA]</scope>
    <source>
        <strain evidence="17 18">G5</strain>
    </source>
</reference>
<dbReference type="eggNOG" id="KOG0653">
    <property type="taxonomic scope" value="Eukaryota"/>
</dbReference>
<dbReference type="SUPFAM" id="SSF56112">
    <property type="entry name" value="Protein kinase-like (PK-like)"/>
    <property type="match status" value="1"/>
</dbReference>
<evidence type="ECO:0000259" key="15">
    <source>
        <dbReference type="PROSITE" id="PS50011"/>
    </source>
</evidence>
<dbReference type="InterPro" id="IPR013763">
    <property type="entry name" value="Cyclin-like_dom"/>
</dbReference>
<dbReference type="STRING" id="857967.G0QSS3"/>
<keyword evidence="2" id="KW-0723">Serine/threonine-protein kinase</keyword>
<accession>G0QSS3</accession>
<dbReference type="GO" id="GO:0004674">
    <property type="term" value="F:protein serine/threonine kinase activity"/>
    <property type="evidence" value="ECO:0007669"/>
    <property type="project" value="UniProtKB-KW"/>
</dbReference>
<dbReference type="SUPFAM" id="SSF47954">
    <property type="entry name" value="Cyclin-like"/>
    <property type="match status" value="2"/>
</dbReference>
<keyword evidence="5" id="KW-0547">Nucleotide-binding</keyword>
<evidence type="ECO:0000256" key="6">
    <source>
        <dbReference type="ARBA" id="ARBA00022776"/>
    </source>
</evidence>
<keyword evidence="3" id="KW-0132">Cell division</keyword>
<organism evidence="17 18">
    <name type="scientific">Ichthyophthirius multifiliis</name>
    <name type="common">White spot disease agent</name>
    <name type="synonym">Ich</name>
    <dbReference type="NCBI Taxonomy" id="5932"/>
    <lineage>
        <taxon>Eukaryota</taxon>
        <taxon>Sar</taxon>
        <taxon>Alveolata</taxon>
        <taxon>Ciliophora</taxon>
        <taxon>Intramacronucleata</taxon>
        <taxon>Oligohymenophorea</taxon>
        <taxon>Hymenostomatida</taxon>
        <taxon>Ophryoglenina</taxon>
        <taxon>Ichthyophthirius</taxon>
    </lineage>
</organism>
<dbReference type="FunFam" id="1.10.472.10:FF:000057">
    <property type="entry name" value="Cyclin N-terminal domain containing 2"/>
    <property type="match status" value="1"/>
</dbReference>
<evidence type="ECO:0000256" key="4">
    <source>
        <dbReference type="ARBA" id="ARBA00022679"/>
    </source>
</evidence>
<dbReference type="InterPro" id="IPR006671">
    <property type="entry name" value="Cyclin_N"/>
</dbReference>
<dbReference type="InParanoid" id="G0QSS3"/>
<dbReference type="PANTHER" id="PTHR24056:SF107">
    <property type="entry name" value="CYCLIN-DEPENDENT KINASE 11A-RELATED"/>
    <property type="match status" value="1"/>
</dbReference>
<dbReference type="Pfam" id="PF00069">
    <property type="entry name" value="Pkinase"/>
    <property type="match status" value="1"/>
</dbReference>
<keyword evidence="4 17" id="KW-0808">Transferase</keyword>
<dbReference type="EMBL" id="GL983823">
    <property type="protein sequence ID" value="EGR31731.1"/>
    <property type="molecule type" value="Genomic_DNA"/>
</dbReference>
<dbReference type="PROSITE" id="PS50011">
    <property type="entry name" value="PROTEIN_KINASE_DOM"/>
    <property type="match status" value="1"/>
</dbReference>
<comment type="subunit">
    <text evidence="11">May form a complex composed of at least the catalytic subunit CRK2 and a cyclin.</text>
</comment>
<dbReference type="SUPFAM" id="SSF81383">
    <property type="entry name" value="F-box domain"/>
    <property type="match status" value="1"/>
</dbReference>
<dbReference type="SMART" id="SM00385">
    <property type="entry name" value="CYCLIN"/>
    <property type="match status" value="1"/>
</dbReference>
<evidence type="ECO:0000256" key="9">
    <source>
        <dbReference type="ARBA" id="ARBA00023127"/>
    </source>
</evidence>
<dbReference type="Gene3D" id="1.10.472.10">
    <property type="entry name" value="Cyclin-like"/>
    <property type="match status" value="2"/>
</dbReference>
<keyword evidence="7" id="KW-0418">Kinase</keyword>
<dbReference type="GO" id="GO:0005634">
    <property type="term" value="C:nucleus"/>
    <property type="evidence" value="ECO:0007669"/>
    <property type="project" value="TreeGrafter"/>
</dbReference>
<dbReference type="GeneID" id="14907879"/>
<feature type="domain" description="Protein kinase" evidence="15">
    <location>
        <begin position="228"/>
        <end position="558"/>
    </location>
</feature>
<dbReference type="OMA" id="CQGVEYL"/>
<evidence type="ECO:0000256" key="10">
    <source>
        <dbReference type="ARBA" id="ARBA00023306"/>
    </source>
</evidence>
<gene>
    <name evidence="17" type="ORF">IMG5_103320</name>
</gene>
<evidence type="ECO:0000256" key="1">
    <source>
        <dbReference type="ARBA" id="ARBA00006955"/>
    </source>
</evidence>
<dbReference type="InterPro" id="IPR011009">
    <property type="entry name" value="Kinase-like_dom_sf"/>
</dbReference>
<evidence type="ECO:0000313" key="17">
    <source>
        <dbReference type="EMBL" id="EGR31731.1"/>
    </source>
</evidence>
<dbReference type="InterPro" id="IPR036047">
    <property type="entry name" value="F-box-like_dom_sf"/>
</dbReference>
<dbReference type="eggNOG" id="KOG0594">
    <property type="taxonomic scope" value="Eukaryota"/>
</dbReference>
<evidence type="ECO:0000259" key="16">
    <source>
        <dbReference type="PROSITE" id="PS50181"/>
    </source>
</evidence>
<keyword evidence="18" id="KW-1185">Reference proteome</keyword>
<dbReference type="RefSeq" id="XP_004035217.1">
    <property type="nucleotide sequence ID" value="XM_004035169.1"/>
</dbReference>
<dbReference type="Gene3D" id="3.30.200.20">
    <property type="entry name" value="Phosphorylase Kinase, domain 1"/>
    <property type="match status" value="1"/>
</dbReference>
<evidence type="ECO:0000256" key="14">
    <source>
        <dbReference type="ARBA" id="ARBA00042858"/>
    </source>
</evidence>
<dbReference type="PROSITE" id="PS50181">
    <property type="entry name" value="FBOX"/>
    <property type="match status" value="1"/>
</dbReference>
<evidence type="ECO:0000256" key="7">
    <source>
        <dbReference type="ARBA" id="ARBA00022777"/>
    </source>
</evidence>
<name>G0QSS3_ICHMU</name>
<dbReference type="GO" id="GO:0051301">
    <property type="term" value="P:cell division"/>
    <property type="evidence" value="ECO:0007669"/>
    <property type="project" value="UniProtKB-KW"/>
</dbReference>
<keyword evidence="6" id="KW-0498">Mitosis</keyword>
<dbReference type="Pfam" id="PF00646">
    <property type="entry name" value="F-box"/>
    <property type="match status" value="1"/>
</dbReference>
<keyword evidence="10" id="KW-0131">Cell cycle</keyword>
<keyword evidence="8" id="KW-0067">ATP-binding</keyword>
<dbReference type="InterPro" id="IPR050108">
    <property type="entry name" value="CDK"/>
</dbReference>
<dbReference type="PROSITE" id="PS00292">
    <property type="entry name" value="CYCLINS"/>
    <property type="match status" value="1"/>
</dbReference>
<dbReference type="AlphaFoldDB" id="G0QSS3"/>